<feature type="transmembrane region" description="Helical" evidence="1">
    <location>
        <begin position="183"/>
        <end position="205"/>
    </location>
</feature>
<keyword evidence="1" id="KW-0472">Membrane</keyword>
<dbReference type="EMBL" id="CP017478">
    <property type="protein sequence ID" value="AOW20511.1"/>
    <property type="molecule type" value="Genomic_DNA"/>
</dbReference>
<accession>A0A1D8P7H6</accession>
<name>A0A1D8P7H6_9FLAO</name>
<sequence>MALYTYKTSNPAFSRDVWKGYTSTSNKMTVNGVILKSFFCVILVASTAMLTWNMHIKGFNIDYLMYGGLIGTLFFSLLTAFIHRLAPVLVPLYALAQGFFLGAISIYAENKFKGMPLQAIGVTITTFFAMLFLYKSKIVKVTDRFRSVLVVAISIIMTIYALSWSLNFFSIETPFTILDNSSYISIAFNVVAAGIAAFTLLLDFDFIERKKNHVPKYMEWVATWGLLVTLVWVYVEALRIMKKIAVN</sequence>
<proteinExistence type="predicted"/>
<dbReference type="PANTHER" id="PTHR41282">
    <property type="entry name" value="CONSERVED TRANSMEMBRANE PROTEIN-RELATED"/>
    <property type="match status" value="1"/>
</dbReference>
<evidence type="ECO:0008006" key="4">
    <source>
        <dbReference type="Google" id="ProtNLM"/>
    </source>
</evidence>
<dbReference type="Proteomes" id="UP000176050">
    <property type="component" value="Chromosome"/>
</dbReference>
<feature type="transmembrane region" description="Helical" evidence="1">
    <location>
        <begin position="217"/>
        <end position="235"/>
    </location>
</feature>
<reference evidence="2 3" key="1">
    <citation type="submission" date="2016-10" db="EMBL/GenBank/DDBJ databases">
        <title>Lutibacter sp. LPB0138, isolated from marine gastropod.</title>
        <authorList>
            <person name="Kim E."/>
            <person name="Yi H."/>
        </authorList>
    </citation>
    <scope>NUCLEOTIDE SEQUENCE [LARGE SCALE GENOMIC DNA]</scope>
    <source>
        <strain evidence="2 3">LPB0138</strain>
    </source>
</reference>
<dbReference type="PANTHER" id="PTHR41282:SF1">
    <property type="entry name" value="CONSERVED TRANSMEMBRANE PROTEIN-RELATED"/>
    <property type="match status" value="1"/>
</dbReference>
<protein>
    <recommendedName>
        <fullName evidence="4">Bax inhibitor-1/YccA family protein</fullName>
    </recommendedName>
</protein>
<feature type="transmembrane region" description="Helical" evidence="1">
    <location>
        <begin position="89"/>
        <end position="108"/>
    </location>
</feature>
<keyword evidence="1" id="KW-0812">Transmembrane</keyword>
<dbReference type="OrthoDB" id="116480at2"/>
<dbReference type="InterPro" id="IPR010539">
    <property type="entry name" value="BaxI_1-like"/>
</dbReference>
<dbReference type="Pfam" id="PF12811">
    <property type="entry name" value="BaxI_1"/>
    <property type="match status" value="1"/>
</dbReference>
<evidence type="ECO:0000313" key="3">
    <source>
        <dbReference type="Proteomes" id="UP000176050"/>
    </source>
</evidence>
<dbReference type="PIRSF" id="PIRSF009160">
    <property type="entry name" value="UCP009160"/>
    <property type="match status" value="1"/>
</dbReference>
<dbReference type="AlphaFoldDB" id="A0A1D8P7H6"/>
<evidence type="ECO:0000313" key="2">
    <source>
        <dbReference type="EMBL" id="AOW20511.1"/>
    </source>
</evidence>
<feature type="transmembrane region" description="Helical" evidence="1">
    <location>
        <begin position="145"/>
        <end position="163"/>
    </location>
</feature>
<feature type="transmembrane region" description="Helical" evidence="1">
    <location>
        <begin position="33"/>
        <end position="52"/>
    </location>
</feature>
<dbReference type="STRING" id="1850246.LPB138_07405"/>
<feature type="transmembrane region" description="Helical" evidence="1">
    <location>
        <begin position="64"/>
        <end position="82"/>
    </location>
</feature>
<evidence type="ECO:0000256" key="1">
    <source>
        <dbReference type="SAM" id="Phobius"/>
    </source>
</evidence>
<keyword evidence="3" id="KW-1185">Reference proteome</keyword>
<gene>
    <name evidence="2" type="ORF">LPB138_07405</name>
</gene>
<dbReference type="KEGG" id="lul:LPB138_07405"/>
<organism evidence="2 3">
    <name type="scientific">Urechidicola croceus</name>
    <dbReference type="NCBI Taxonomy" id="1850246"/>
    <lineage>
        <taxon>Bacteria</taxon>
        <taxon>Pseudomonadati</taxon>
        <taxon>Bacteroidota</taxon>
        <taxon>Flavobacteriia</taxon>
        <taxon>Flavobacteriales</taxon>
        <taxon>Flavobacteriaceae</taxon>
        <taxon>Urechidicola</taxon>
    </lineage>
</organism>
<feature type="transmembrane region" description="Helical" evidence="1">
    <location>
        <begin position="114"/>
        <end position="133"/>
    </location>
</feature>
<keyword evidence="1" id="KW-1133">Transmembrane helix</keyword>
<dbReference type="RefSeq" id="WP_070236654.1">
    <property type="nucleotide sequence ID" value="NZ_CP017478.1"/>
</dbReference>